<gene>
    <name evidence="2" type="ORF">A1O9_12518</name>
</gene>
<dbReference type="EMBL" id="AMGV01000024">
    <property type="protein sequence ID" value="KEF51369.1"/>
    <property type="molecule type" value="Genomic_DNA"/>
</dbReference>
<accession>A0A072NU35</accession>
<dbReference type="HOGENOM" id="CLU_2026738_0_0_1"/>
<dbReference type="AlphaFoldDB" id="A0A072NU35"/>
<feature type="compositionally biased region" description="Polar residues" evidence="1">
    <location>
        <begin position="96"/>
        <end position="107"/>
    </location>
</feature>
<evidence type="ECO:0000313" key="3">
    <source>
        <dbReference type="Proteomes" id="UP000027920"/>
    </source>
</evidence>
<feature type="region of interest" description="Disordered" evidence="1">
    <location>
        <begin position="72"/>
        <end position="122"/>
    </location>
</feature>
<proteinExistence type="predicted"/>
<sequence length="122" mass="13224">MAVVGQFKLSVHIASLPDSGMIDARMLSLFQSLRAGDLVLLDDIDCAGLGRETQQPVQNAVVCKEQAIVAKRQAKKPNDEVDAKVDEKVAGKPENQLPQMESRSLVSMPSMAPLHRQDTPSS</sequence>
<feature type="compositionally biased region" description="Basic and acidic residues" evidence="1">
    <location>
        <begin position="76"/>
        <end position="91"/>
    </location>
</feature>
<dbReference type="RefSeq" id="XP_013253959.1">
    <property type="nucleotide sequence ID" value="XM_013398505.1"/>
</dbReference>
<evidence type="ECO:0000313" key="2">
    <source>
        <dbReference type="EMBL" id="KEF51369.1"/>
    </source>
</evidence>
<name>A0A072NU35_9EURO</name>
<dbReference type="VEuPathDB" id="FungiDB:A1O9_12518"/>
<dbReference type="GeneID" id="25287412"/>
<reference evidence="2 3" key="1">
    <citation type="submission" date="2013-03" db="EMBL/GenBank/DDBJ databases">
        <title>The Genome Sequence of Exophiala aquamarina CBS 119918.</title>
        <authorList>
            <consortium name="The Broad Institute Genomics Platform"/>
            <person name="Cuomo C."/>
            <person name="de Hoog S."/>
            <person name="Gorbushina A."/>
            <person name="Walker B."/>
            <person name="Young S.K."/>
            <person name="Zeng Q."/>
            <person name="Gargeya S."/>
            <person name="Fitzgerald M."/>
            <person name="Haas B."/>
            <person name="Abouelleil A."/>
            <person name="Allen A.W."/>
            <person name="Alvarado L."/>
            <person name="Arachchi H.M."/>
            <person name="Berlin A.M."/>
            <person name="Chapman S.B."/>
            <person name="Gainer-Dewar J."/>
            <person name="Goldberg J."/>
            <person name="Griggs A."/>
            <person name="Gujja S."/>
            <person name="Hansen M."/>
            <person name="Howarth C."/>
            <person name="Imamovic A."/>
            <person name="Ireland A."/>
            <person name="Larimer J."/>
            <person name="McCowan C."/>
            <person name="Murphy C."/>
            <person name="Pearson M."/>
            <person name="Poon T.W."/>
            <person name="Priest M."/>
            <person name="Roberts A."/>
            <person name="Saif S."/>
            <person name="Shea T."/>
            <person name="Sisk P."/>
            <person name="Sykes S."/>
            <person name="Wortman J."/>
            <person name="Nusbaum C."/>
            <person name="Birren B."/>
        </authorList>
    </citation>
    <scope>NUCLEOTIDE SEQUENCE [LARGE SCALE GENOMIC DNA]</scope>
    <source>
        <strain evidence="2 3">CBS 119918</strain>
    </source>
</reference>
<dbReference type="Proteomes" id="UP000027920">
    <property type="component" value="Unassembled WGS sequence"/>
</dbReference>
<evidence type="ECO:0000256" key="1">
    <source>
        <dbReference type="SAM" id="MobiDB-lite"/>
    </source>
</evidence>
<comment type="caution">
    <text evidence="2">The sequence shown here is derived from an EMBL/GenBank/DDBJ whole genome shotgun (WGS) entry which is preliminary data.</text>
</comment>
<keyword evidence="3" id="KW-1185">Reference proteome</keyword>
<protein>
    <submittedName>
        <fullName evidence="2">Uncharacterized protein</fullName>
    </submittedName>
</protein>
<organism evidence="2 3">
    <name type="scientific">Exophiala aquamarina CBS 119918</name>
    <dbReference type="NCBI Taxonomy" id="1182545"/>
    <lineage>
        <taxon>Eukaryota</taxon>
        <taxon>Fungi</taxon>
        <taxon>Dikarya</taxon>
        <taxon>Ascomycota</taxon>
        <taxon>Pezizomycotina</taxon>
        <taxon>Eurotiomycetes</taxon>
        <taxon>Chaetothyriomycetidae</taxon>
        <taxon>Chaetothyriales</taxon>
        <taxon>Herpotrichiellaceae</taxon>
        <taxon>Exophiala</taxon>
    </lineage>
</organism>